<dbReference type="EMBL" id="JAPFFJ010000005">
    <property type="protein sequence ID" value="KAJ6427096.1"/>
    <property type="molecule type" value="Genomic_DNA"/>
</dbReference>
<dbReference type="Proteomes" id="UP001162972">
    <property type="component" value="Chromosome 1"/>
</dbReference>
<proteinExistence type="predicted"/>
<sequence length="111" mass="12542">MYYLPPKWVTHFPLRTLSPANKHQASSLLPPAQSKTKLPILTAKLGLGHCRQSTAELHHYARPGSVLVCADLDLALKLFEKSGGLDRYDHLERYIENCRAEDGVEPFRTML</sequence>
<keyword evidence="2" id="KW-1185">Reference proteome</keyword>
<name>A0AAD6KPF8_9ROSI</name>
<reference evidence="1 2" key="1">
    <citation type="journal article" date="2023" name="Int. J. Mol. Sci.">
        <title>De Novo Assembly and Annotation of 11 Diverse Shrub Willow (Salix) Genomes Reveals Novel Gene Organization in Sex-Linked Regions.</title>
        <authorList>
            <person name="Hyden B."/>
            <person name="Feng K."/>
            <person name="Yates T.B."/>
            <person name="Jawdy S."/>
            <person name="Cereghino C."/>
            <person name="Smart L.B."/>
            <person name="Muchero W."/>
        </authorList>
    </citation>
    <scope>NUCLEOTIDE SEQUENCE [LARGE SCALE GENOMIC DNA]</scope>
    <source>
        <tissue evidence="1">Shoot tip</tissue>
    </source>
</reference>
<protein>
    <submittedName>
        <fullName evidence="1">Uncharacterized protein</fullName>
    </submittedName>
</protein>
<organism evidence="1 2">
    <name type="scientific">Salix udensis</name>
    <dbReference type="NCBI Taxonomy" id="889485"/>
    <lineage>
        <taxon>Eukaryota</taxon>
        <taxon>Viridiplantae</taxon>
        <taxon>Streptophyta</taxon>
        <taxon>Embryophyta</taxon>
        <taxon>Tracheophyta</taxon>
        <taxon>Spermatophyta</taxon>
        <taxon>Magnoliopsida</taxon>
        <taxon>eudicotyledons</taxon>
        <taxon>Gunneridae</taxon>
        <taxon>Pentapetalae</taxon>
        <taxon>rosids</taxon>
        <taxon>fabids</taxon>
        <taxon>Malpighiales</taxon>
        <taxon>Salicaceae</taxon>
        <taxon>Saliceae</taxon>
        <taxon>Salix</taxon>
    </lineage>
</organism>
<evidence type="ECO:0000313" key="2">
    <source>
        <dbReference type="Proteomes" id="UP001162972"/>
    </source>
</evidence>
<dbReference type="AlphaFoldDB" id="A0AAD6KPF8"/>
<gene>
    <name evidence="1" type="ORF">OIU84_022654</name>
</gene>
<comment type="caution">
    <text evidence="1">The sequence shown here is derived from an EMBL/GenBank/DDBJ whole genome shotgun (WGS) entry which is preliminary data.</text>
</comment>
<evidence type="ECO:0000313" key="1">
    <source>
        <dbReference type="EMBL" id="KAJ6427096.1"/>
    </source>
</evidence>
<accession>A0AAD6KPF8</accession>